<proteinExistence type="predicted"/>
<reference evidence="1" key="1">
    <citation type="submission" date="2022-07" db="EMBL/GenBank/DDBJ databases">
        <title>Genome Sequence of Lecanicillium saksenae.</title>
        <authorList>
            <person name="Buettner E."/>
        </authorList>
    </citation>
    <scope>NUCLEOTIDE SEQUENCE</scope>
    <source>
        <strain evidence="1">VT-O1</strain>
    </source>
</reference>
<evidence type="ECO:0000313" key="2">
    <source>
        <dbReference type="Proteomes" id="UP001148737"/>
    </source>
</evidence>
<gene>
    <name evidence="1" type="ORF">NLG97_g8884</name>
</gene>
<keyword evidence="2" id="KW-1185">Reference proteome</keyword>
<evidence type="ECO:0000313" key="1">
    <source>
        <dbReference type="EMBL" id="KAJ3477264.1"/>
    </source>
</evidence>
<sequence>MSSVEAAMARSLRPTAWEAVTEVLARNLVAQAYKRDIVTDAQGKVTDVKTAFSSWDNCMKAAYCKWPVIAIIVIGSLIILSVICASSVVATAAAAAILPVDADTSTSTSHIFRRIMATSNKPPCSHLSTHLLSITTRHRTGRAPAPKRS</sequence>
<organism evidence="1 2">
    <name type="scientific">Lecanicillium saksenae</name>
    <dbReference type="NCBI Taxonomy" id="468837"/>
    <lineage>
        <taxon>Eukaryota</taxon>
        <taxon>Fungi</taxon>
        <taxon>Dikarya</taxon>
        <taxon>Ascomycota</taxon>
        <taxon>Pezizomycotina</taxon>
        <taxon>Sordariomycetes</taxon>
        <taxon>Hypocreomycetidae</taxon>
        <taxon>Hypocreales</taxon>
        <taxon>Cordycipitaceae</taxon>
        <taxon>Lecanicillium</taxon>
    </lineage>
</organism>
<name>A0ACC1QJL3_9HYPO</name>
<protein>
    <submittedName>
        <fullName evidence="1">Uncharacterized protein</fullName>
    </submittedName>
</protein>
<dbReference type="EMBL" id="JANAKD010001677">
    <property type="protein sequence ID" value="KAJ3477264.1"/>
    <property type="molecule type" value="Genomic_DNA"/>
</dbReference>
<dbReference type="Proteomes" id="UP001148737">
    <property type="component" value="Unassembled WGS sequence"/>
</dbReference>
<comment type="caution">
    <text evidence="1">The sequence shown here is derived from an EMBL/GenBank/DDBJ whole genome shotgun (WGS) entry which is preliminary data.</text>
</comment>
<accession>A0ACC1QJL3</accession>